<comment type="similarity">
    <text evidence="11">Belongs to the polysaccharide monooxygenase AA14 family.</text>
</comment>
<organism evidence="14 15">
    <name type="scientific">Folsomia candida</name>
    <name type="common">Springtail</name>
    <dbReference type="NCBI Taxonomy" id="158441"/>
    <lineage>
        <taxon>Eukaryota</taxon>
        <taxon>Metazoa</taxon>
        <taxon>Ecdysozoa</taxon>
        <taxon>Arthropoda</taxon>
        <taxon>Hexapoda</taxon>
        <taxon>Collembola</taxon>
        <taxon>Entomobryomorpha</taxon>
        <taxon>Isotomoidea</taxon>
        <taxon>Isotomidae</taxon>
        <taxon>Proisotominae</taxon>
        <taxon>Folsomia</taxon>
    </lineage>
</organism>
<keyword evidence="7" id="KW-0186">Copper</keyword>
<comment type="cofactor">
    <cofactor evidence="1">
        <name>Cu(2+)</name>
        <dbReference type="ChEBI" id="CHEBI:29036"/>
    </cofactor>
</comment>
<evidence type="ECO:0000313" key="15">
    <source>
        <dbReference type="Proteomes" id="UP000198287"/>
    </source>
</evidence>
<dbReference type="AlphaFoldDB" id="A0A226DD94"/>
<protein>
    <submittedName>
        <fullName evidence="14">Uncharacterized protein</fullName>
    </submittedName>
</protein>
<evidence type="ECO:0000256" key="10">
    <source>
        <dbReference type="ARBA" id="ARBA00023180"/>
    </source>
</evidence>
<evidence type="ECO:0000256" key="12">
    <source>
        <dbReference type="SAM" id="Phobius"/>
    </source>
</evidence>
<dbReference type="STRING" id="158441.A0A226DD94"/>
<dbReference type="OrthoDB" id="2019572at2759"/>
<feature type="transmembrane region" description="Helical" evidence="12">
    <location>
        <begin position="677"/>
        <end position="696"/>
    </location>
</feature>
<name>A0A226DD94_FOLCA</name>
<keyword evidence="9" id="KW-1015">Disulfide bond</keyword>
<proteinExistence type="inferred from homology"/>
<evidence type="ECO:0000256" key="11">
    <source>
        <dbReference type="ARBA" id="ARBA00046340"/>
    </source>
</evidence>
<keyword evidence="12" id="KW-0472">Membrane</keyword>
<keyword evidence="8" id="KW-0503">Monooxygenase</keyword>
<feature type="signal peptide" evidence="13">
    <location>
        <begin position="1"/>
        <end position="15"/>
    </location>
</feature>
<keyword evidence="3" id="KW-0964">Secreted</keyword>
<gene>
    <name evidence="14" type="ORF">Fcan01_22136</name>
</gene>
<evidence type="ECO:0000256" key="2">
    <source>
        <dbReference type="ARBA" id="ARBA00004613"/>
    </source>
</evidence>
<evidence type="ECO:0000313" key="14">
    <source>
        <dbReference type="EMBL" id="OXA43169.1"/>
    </source>
</evidence>
<evidence type="ECO:0000256" key="9">
    <source>
        <dbReference type="ARBA" id="ARBA00023157"/>
    </source>
</evidence>
<evidence type="ECO:0000256" key="13">
    <source>
        <dbReference type="SAM" id="SignalP"/>
    </source>
</evidence>
<comment type="caution">
    <text evidence="14">The sequence shown here is derived from an EMBL/GenBank/DDBJ whole genome shotgun (WGS) entry which is preliminary data.</text>
</comment>
<dbReference type="InterPro" id="IPR054497">
    <property type="entry name" value="LPMO_AA14"/>
</dbReference>
<feature type="chain" id="PRO_5012917559" evidence="13">
    <location>
        <begin position="16"/>
        <end position="716"/>
    </location>
</feature>
<dbReference type="Pfam" id="PF22810">
    <property type="entry name" value="LPMO_AA14"/>
    <property type="match status" value="1"/>
</dbReference>
<dbReference type="Proteomes" id="UP000198287">
    <property type="component" value="Unassembled WGS sequence"/>
</dbReference>
<keyword evidence="4" id="KW-0479">Metal-binding</keyword>
<evidence type="ECO:0000256" key="8">
    <source>
        <dbReference type="ARBA" id="ARBA00023033"/>
    </source>
</evidence>
<evidence type="ECO:0000256" key="7">
    <source>
        <dbReference type="ARBA" id="ARBA00023008"/>
    </source>
</evidence>
<evidence type="ECO:0000256" key="5">
    <source>
        <dbReference type="ARBA" id="ARBA00022729"/>
    </source>
</evidence>
<dbReference type="EMBL" id="LNIX01000023">
    <property type="protein sequence ID" value="OXA43169.1"/>
    <property type="molecule type" value="Genomic_DNA"/>
</dbReference>
<keyword evidence="12" id="KW-1133">Transmembrane helix</keyword>
<comment type="subcellular location">
    <subcellularLocation>
        <location evidence="2">Secreted</location>
    </subcellularLocation>
</comment>
<evidence type="ECO:0000256" key="3">
    <source>
        <dbReference type="ARBA" id="ARBA00022525"/>
    </source>
</evidence>
<keyword evidence="15" id="KW-1185">Reference proteome</keyword>
<sequence>MIIVGLLALVACANAHTAAFARGMYCQGGNTPGQDDQNTNTAVAPLYNLPRSQWWFQSDRGCNNVPPPPGVFLELPAGGSVTVELAHNRAQTTLSYDGQFTSQWPDGGEHPEDWKGPGNPPDCIQEDGALHTNNQSMAAGTAFAISYVSDISAVTMENLVVFSVLPNTPWKRIATYAVTRDLPPCPANGCTCAWLWVPKGCGEPNMYMQGFKCTVTGSISTRRLAPAQPPRYCPNFNECTRGAKQMIVTRQAEGNNVEVPQNDFVSYSADWGFSPANLEQNLILTKLLYPITDFDPDVWKPFAIHCSTGRPPEKFPTADSLIKSRLRFDYNQHMFRFGPLAPYWVHQLTNLDCENHRFFLGNGDLCFIAFGHMQVVMRRLNFTYSVKSNHRSESQIGGTMWKFTSGLRIHVEETIHYNILYCQKNLILLSLKISRFFTIIDTWAWVGLMSVSLFLGFTKLGGYSDIAVTFIRVSVLTRRSLTAFRVLCILTMVAISSSYKAIITTDIIAPPEKYVITNLHELLTKFGYKLYSGSNAFKNWTRYQLSIRKEFTGLDAANAYIWNRELPVSAVHCAYLAILAGQISYILGSEAVPPALQCLKTHYFNVTCNVLKDQLFKLTIFWGFKYFASEGLYRTLQGLSSNGIYQLYIDFYKFANDRDVRNQTVLIPKDNLGLENLVVGFQVYFLFGGFAVLSFFQEIVVHKFSLDHRISSMLLT</sequence>
<keyword evidence="12" id="KW-0812">Transmembrane</keyword>
<evidence type="ECO:0000256" key="6">
    <source>
        <dbReference type="ARBA" id="ARBA00023002"/>
    </source>
</evidence>
<dbReference type="GO" id="GO:0004497">
    <property type="term" value="F:monooxygenase activity"/>
    <property type="evidence" value="ECO:0007669"/>
    <property type="project" value="UniProtKB-KW"/>
</dbReference>
<evidence type="ECO:0000256" key="1">
    <source>
        <dbReference type="ARBA" id="ARBA00001973"/>
    </source>
</evidence>
<dbReference type="GO" id="GO:0005576">
    <property type="term" value="C:extracellular region"/>
    <property type="evidence" value="ECO:0007669"/>
    <property type="project" value="UniProtKB-SubCell"/>
</dbReference>
<keyword evidence="5 13" id="KW-0732">Signal</keyword>
<evidence type="ECO:0000256" key="4">
    <source>
        <dbReference type="ARBA" id="ARBA00022723"/>
    </source>
</evidence>
<accession>A0A226DD94</accession>
<dbReference type="GO" id="GO:0046872">
    <property type="term" value="F:metal ion binding"/>
    <property type="evidence" value="ECO:0007669"/>
    <property type="project" value="UniProtKB-KW"/>
</dbReference>
<reference evidence="14 15" key="1">
    <citation type="submission" date="2015-12" db="EMBL/GenBank/DDBJ databases">
        <title>The genome of Folsomia candida.</title>
        <authorList>
            <person name="Faddeeva A."/>
            <person name="Derks M.F."/>
            <person name="Anvar Y."/>
            <person name="Smit S."/>
            <person name="Van Straalen N."/>
            <person name="Roelofs D."/>
        </authorList>
    </citation>
    <scope>NUCLEOTIDE SEQUENCE [LARGE SCALE GENOMIC DNA]</scope>
    <source>
        <strain evidence="14 15">VU population</strain>
        <tissue evidence="14">Whole body</tissue>
    </source>
</reference>
<keyword evidence="6" id="KW-0560">Oxidoreductase</keyword>
<keyword evidence="10" id="KW-0325">Glycoprotein</keyword>